<dbReference type="STRING" id="555088.DealDRAFT_3051"/>
<dbReference type="RefSeq" id="WP_008519078.1">
    <property type="nucleotide sequence ID" value="NZ_ACJM01000026.1"/>
</dbReference>
<sequence>MIETLLAKTQLKLYPEPVVVVGLDPETRRQVVELAHRDGMISLVFLPHEVTMIVTEALWQEAGSLFPAAKAESGFCLLTLDITLPWNVVGYLARVTEILAEAEISVGVISSHASDHLLIREAELPKAIEWLANLGVTFKSD</sequence>
<dbReference type="InterPro" id="IPR045865">
    <property type="entry name" value="ACT-like_dom_sf"/>
</dbReference>
<evidence type="ECO:0000259" key="1">
    <source>
        <dbReference type="Pfam" id="PF13840"/>
    </source>
</evidence>
<keyword evidence="3" id="KW-1185">Reference proteome</keyword>
<evidence type="ECO:0000313" key="3">
    <source>
        <dbReference type="Proteomes" id="UP000006443"/>
    </source>
</evidence>
<dbReference type="Gene3D" id="3.30.2130.10">
    <property type="entry name" value="VC0802-like"/>
    <property type="match status" value="1"/>
</dbReference>
<feature type="domain" description="CASTOR ACT" evidence="1">
    <location>
        <begin position="73"/>
        <end position="132"/>
    </location>
</feature>
<dbReference type="EMBL" id="ACJM01000026">
    <property type="protein sequence ID" value="EEG76064.1"/>
    <property type="molecule type" value="Genomic_DNA"/>
</dbReference>
<dbReference type="eggNOG" id="COG3603">
    <property type="taxonomic scope" value="Bacteria"/>
</dbReference>
<dbReference type="InterPro" id="IPR027795">
    <property type="entry name" value="CASTOR_ACT_dom"/>
</dbReference>
<dbReference type="Proteomes" id="UP000006443">
    <property type="component" value="Unassembled WGS sequence"/>
</dbReference>
<comment type="caution">
    <text evidence="2">The sequence shown here is derived from an EMBL/GenBank/DDBJ whole genome shotgun (WGS) entry which is preliminary data.</text>
</comment>
<dbReference type="OrthoDB" id="5615858at2"/>
<evidence type="ECO:0000313" key="2">
    <source>
        <dbReference type="EMBL" id="EEG76064.1"/>
    </source>
</evidence>
<dbReference type="CDD" id="cd04868">
    <property type="entry name" value="ACT_AK-like"/>
    <property type="match status" value="1"/>
</dbReference>
<dbReference type="SUPFAM" id="SSF55021">
    <property type="entry name" value="ACT-like"/>
    <property type="match status" value="1"/>
</dbReference>
<dbReference type="Pfam" id="PF13840">
    <property type="entry name" value="ACT_7"/>
    <property type="match status" value="1"/>
</dbReference>
<dbReference type="AlphaFoldDB" id="C0GKP2"/>
<accession>C0GKP2</accession>
<reference evidence="2 3" key="1">
    <citation type="submission" date="2009-02" db="EMBL/GenBank/DDBJ databases">
        <title>Sequencing of the draft genome and assembly of Dethiobacter alkaliphilus AHT 1.</title>
        <authorList>
            <consortium name="US DOE Joint Genome Institute (JGI-PGF)"/>
            <person name="Lucas S."/>
            <person name="Copeland A."/>
            <person name="Lapidus A."/>
            <person name="Glavina del Rio T."/>
            <person name="Dalin E."/>
            <person name="Tice H."/>
            <person name="Bruce D."/>
            <person name="Goodwin L."/>
            <person name="Pitluck S."/>
            <person name="Larimer F."/>
            <person name="Land M.L."/>
            <person name="Hauser L."/>
            <person name="Muyzer G."/>
        </authorList>
    </citation>
    <scope>NUCLEOTIDE SEQUENCE [LARGE SCALE GENOMIC DNA]</scope>
    <source>
        <strain evidence="2 3">AHT 1</strain>
    </source>
</reference>
<proteinExistence type="predicted"/>
<protein>
    <submittedName>
        <fullName evidence="2">Amino acid-binding ACT domain protein</fullName>
    </submittedName>
</protein>
<name>C0GKP2_DETAL</name>
<gene>
    <name evidence="2" type="ORF">DealDRAFT_3051</name>
</gene>
<organism evidence="2 3">
    <name type="scientific">Dethiobacter alkaliphilus AHT 1</name>
    <dbReference type="NCBI Taxonomy" id="555088"/>
    <lineage>
        <taxon>Bacteria</taxon>
        <taxon>Bacillati</taxon>
        <taxon>Bacillota</taxon>
        <taxon>Dethiobacteria</taxon>
        <taxon>Dethiobacterales</taxon>
        <taxon>Dethiobacteraceae</taxon>
        <taxon>Dethiobacter</taxon>
    </lineage>
</organism>